<evidence type="ECO:0000256" key="2">
    <source>
        <dbReference type="ARBA" id="ARBA00022490"/>
    </source>
</evidence>
<gene>
    <name evidence="9" type="primary">MAP4</name>
</gene>
<feature type="compositionally biased region" description="Polar residues" evidence="8">
    <location>
        <begin position="799"/>
        <end position="810"/>
    </location>
</feature>
<feature type="compositionally biased region" description="Basic and acidic residues" evidence="8">
    <location>
        <begin position="640"/>
        <end position="649"/>
    </location>
</feature>
<reference evidence="9" key="3">
    <citation type="submission" date="2025-09" db="UniProtKB">
        <authorList>
            <consortium name="Ensembl"/>
        </authorList>
    </citation>
    <scope>IDENTIFICATION</scope>
</reference>
<feature type="compositionally biased region" description="Polar residues" evidence="8">
    <location>
        <begin position="667"/>
        <end position="677"/>
    </location>
</feature>
<feature type="compositionally biased region" description="Low complexity" evidence="8">
    <location>
        <begin position="590"/>
        <end position="609"/>
    </location>
</feature>
<dbReference type="GO" id="GO:0008017">
    <property type="term" value="F:microtubule binding"/>
    <property type="evidence" value="ECO:0007669"/>
    <property type="project" value="InterPro"/>
</dbReference>
<feature type="compositionally biased region" description="Basic and acidic residues" evidence="8">
    <location>
        <begin position="381"/>
        <end position="392"/>
    </location>
</feature>
<accession>G3VLZ1</accession>
<feature type="compositionally biased region" description="Polar residues" evidence="8">
    <location>
        <begin position="177"/>
        <end position="191"/>
    </location>
</feature>
<dbReference type="GeneTree" id="ENSGT00940000159742"/>
<evidence type="ECO:0000313" key="10">
    <source>
        <dbReference type="Proteomes" id="UP000007648"/>
    </source>
</evidence>
<feature type="compositionally biased region" description="Low complexity" evidence="8">
    <location>
        <begin position="721"/>
        <end position="738"/>
    </location>
</feature>
<keyword evidence="3" id="KW-0597">Phosphoprotein</keyword>
<dbReference type="PANTHER" id="PTHR11501:SF16">
    <property type="entry name" value="MICROTUBULE-ASSOCIATED PROTEIN 4"/>
    <property type="match status" value="1"/>
</dbReference>
<dbReference type="GO" id="GO:0031175">
    <property type="term" value="P:neuron projection development"/>
    <property type="evidence" value="ECO:0007669"/>
    <property type="project" value="TreeGrafter"/>
</dbReference>
<reference evidence="9" key="2">
    <citation type="submission" date="2025-08" db="UniProtKB">
        <authorList>
            <consortium name="Ensembl"/>
        </authorList>
    </citation>
    <scope>IDENTIFICATION</scope>
</reference>
<evidence type="ECO:0000256" key="8">
    <source>
        <dbReference type="SAM" id="MobiDB-lite"/>
    </source>
</evidence>
<dbReference type="PROSITE" id="PS00229">
    <property type="entry name" value="TAU_MAP_1"/>
    <property type="match status" value="2"/>
</dbReference>
<reference evidence="9 10" key="1">
    <citation type="journal article" date="2011" name="Proc. Natl. Acad. Sci. U.S.A.">
        <title>Genetic diversity and population structure of the endangered marsupial Sarcophilus harrisii (Tasmanian devil).</title>
        <authorList>
            <person name="Miller W."/>
            <person name="Hayes V.M."/>
            <person name="Ratan A."/>
            <person name="Petersen D.C."/>
            <person name="Wittekindt N.E."/>
            <person name="Miller J."/>
            <person name="Walenz B."/>
            <person name="Knight J."/>
            <person name="Qi J."/>
            <person name="Zhao F."/>
            <person name="Wang Q."/>
            <person name="Bedoya-Reina O.C."/>
            <person name="Katiyar N."/>
            <person name="Tomsho L.P."/>
            <person name="Kasson L.M."/>
            <person name="Hardie R.A."/>
            <person name="Woodbridge P."/>
            <person name="Tindall E.A."/>
            <person name="Bertelsen M.F."/>
            <person name="Dixon D."/>
            <person name="Pyecroft S."/>
            <person name="Helgen K.M."/>
            <person name="Lesk A.M."/>
            <person name="Pringle T.H."/>
            <person name="Patterson N."/>
            <person name="Zhang Y."/>
            <person name="Kreiss A."/>
            <person name="Woods G.M."/>
            <person name="Jones M.E."/>
            <person name="Schuster S.C."/>
        </authorList>
    </citation>
    <scope>NUCLEOTIDE SEQUENCE [LARGE SCALE GENOMIC DNA]</scope>
</reference>
<feature type="region of interest" description="Disordered" evidence="8">
    <location>
        <begin position="260"/>
        <end position="279"/>
    </location>
</feature>
<dbReference type="InterPro" id="IPR001084">
    <property type="entry name" value="MAP_tubulin-bd_rpt"/>
</dbReference>
<evidence type="ECO:0000256" key="6">
    <source>
        <dbReference type="ARBA" id="ARBA00023212"/>
    </source>
</evidence>
<feature type="region of interest" description="Disordered" evidence="8">
    <location>
        <begin position="855"/>
        <end position="923"/>
    </location>
</feature>
<feature type="compositionally biased region" description="Basic and acidic residues" evidence="8">
    <location>
        <begin position="571"/>
        <end position="587"/>
    </location>
</feature>
<feature type="region of interest" description="Disordered" evidence="8">
    <location>
        <begin position="141"/>
        <end position="207"/>
    </location>
</feature>
<evidence type="ECO:0000256" key="1">
    <source>
        <dbReference type="ARBA" id="ARBA00004245"/>
    </source>
</evidence>
<evidence type="ECO:0000256" key="7">
    <source>
        <dbReference type="RuleBase" id="RU000686"/>
    </source>
</evidence>
<evidence type="ECO:0000256" key="3">
    <source>
        <dbReference type="ARBA" id="ARBA00022553"/>
    </source>
</evidence>
<dbReference type="AlphaFoldDB" id="G3VLZ1"/>
<feature type="compositionally biased region" description="Basic and acidic residues" evidence="8">
    <location>
        <begin position="464"/>
        <end position="473"/>
    </location>
</feature>
<dbReference type="Proteomes" id="UP000007648">
    <property type="component" value="Unassembled WGS sequence"/>
</dbReference>
<proteinExistence type="predicted"/>
<evidence type="ECO:0000256" key="4">
    <source>
        <dbReference type="ARBA" id="ARBA00022701"/>
    </source>
</evidence>
<dbReference type="InterPro" id="IPR027324">
    <property type="entry name" value="MAP2/MAP4/Tau"/>
</dbReference>
<dbReference type="GO" id="GO:0043005">
    <property type="term" value="C:neuron projection"/>
    <property type="evidence" value="ECO:0007669"/>
    <property type="project" value="TreeGrafter"/>
</dbReference>
<feature type="compositionally biased region" description="Basic and acidic residues" evidence="8">
    <location>
        <begin position="198"/>
        <end position="207"/>
    </location>
</feature>
<evidence type="ECO:0000256" key="5">
    <source>
        <dbReference type="ARBA" id="ARBA00022737"/>
    </source>
</evidence>
<dbReference type="Ensembl" id="ENSSHAT00000004238.2">
    <property type="protein sequence ID" value="ENSSHAP00000004196.2"/>
    <property type="gene ID" value="ENSSHAG00000021147.1"/>
</dbReference>
<protein>
    <recommendedName>
        <fullName evidence="7">Microtubule-associated protein</fullName>
    </recommendedName>
</protein>
<keyword evidence="5" id="KW-0677">Repeat</keyword>
<feature type="region of interest" description="Disordered" evidence="8">
    <location>
        <begin position="314"/>
        <end position="812"/>
    </location>
</feature>
<evidence type="ECO:0000313" key="9">
    <source>
        <dbReference type="Ensembl" id="ENSSHAP00000004196.2"/>
    </source>
</evidence>
<feature type="compositionally biased region" description="Polar residues" evidence="8">
    <location>
        <begin position="361"/>
        <end position="374"/>
    </location>
</feature>
<organism evidence="9 10">
    <name type="scientific">Sarcophilus harrisii</name>
    <name type="common">Tasmanian devil</name>
    <name type="synonym">Sarcophilus laniarius</name>
    <dbReference type="NCBI Taxonomy" id="9305"/>
    <lineage>
        <taxon>Eukaryota</taxon>
        <taxon>Metazoa</taxon>
        <taxon>Chordata</taxon>
        <taxon>Craniata</taxon>
        <taxon>Vertebrata</taxon>
        <taxon>Euteleostomi</taxon>
        <taxon>Mammalia</taxon>
        <taxon>Metatheria</taxon>
        <taxon>Dasyuromorphia</taxon>
        <taxon>Dasyuridae</taxon>
        <taxon>Sarcophilus</taxon>
    </lineage>
</organism>
<name>G3VLZ1_SARHA</name>
<dbReference type="GO" id="GO:0000226">
    <property type="term" value="P:microtubule cytoskeleton organization"/>
    <property type="evidence" value="ECO:0007669"/>
    <property type="project" value="TreeGrafter"/>
</dbReference>
<dbReference type="HOGENOM" id="CLU_386165_0_0_1"/>
<keyword evidence="4 7" id="KW-0493">Microtubule</keyword>
<dbReference type="GO" id="GO:0005874">
    <property type="term" value="C:microtubule"/>
    <property type="evidence" value="ECO:0007669"/>
    <property type="project" value="UniProtKB-KW"/>
</dbReference>
<feature type="compositionally biased region" description="Polar residues" evidence="8">
    <location>
        <begin position="914"/>
        <end position="923"/>
    </location>
</feature>
<feature type="compositionally biased region" description="Low complexity" evidence="8">
    <location>
        <begin position="329"/>
        <end position="340"/>
    </location>
</feature>
<dbReference type="Pfam" id="PF00418">
    <property type="entry name" value="Tubulin-binding"/>
    <property type="match status" value="3"/>
</dbReference>
<feature type="compositionally biased region" description="Low complexity" evidence="8">
    <location>
        <begin position="548"/>
        <end position="567"/>
    </location>
</feature>
<keyword evidence="2 7" id="KW-0963">Cytoplasm</keyword>
<sequence>MSLTNEQPAPLPAYSQLCKGKTPECCSGSSRCMESPNDFNKAGYEWQRTEGKLQEIGLNVNSGGQLQEGLGKNAAFPDQGRLCFFEGKLDKEPNRETEVLGEKCSAAPGQLESWSLISENFPPSKGNLTNLKTPGFIVGEAQGSEAENRAGTKNQPGGKPPETSGNLAHYIKEEETSVWNPNFNPVKQDTLGSGEMSPGKKEAHDPAQDGFVIGVVSDSGGLSGYSSWTAAPAPACSQSAIPYPPTTTVELAQDEFRASSCGYGYDDDDEGSSVDVEKPNYAEGTFLNRASLPRKAIRRAMSECSHLSVPPALNLADKYPELPGQEDGPPASSPALSPTPRKLGTSSMKRSMTVAEEQTTKHNLSLGESPNQNPAEAFPLIREEPAPQKEELIQPGNKSSVNQLEQIPEVSLREKAPGGAPESSAADSPSCPRGEKETGQPGQAGKKEIQVISTQLAPSCQCRGEPRDAKPDEVQPSANLNGNDITAPPNKELPPSPEKKTKPSTTTPSAKTATPKTKSVPTPTPKRPVSTLPGGPSKKPMSPAPGLASATPPKRPAAATAATRSSSLISRDGKPKAIDAKSPEKRTPLSKSPSATATKTASKNTPTTPRVTVAVSSMTTGAASRSTSSSPPKKPSSLRNESKPTDIKKTTTKSSLADLSRPKSAPTIAQKTTSTVSLGGPPLSGTASSRVKPKPSTLRPTTTPAVDTKKPGVPKATPAKPNSTAPRPSRPSTSISVPDLKNVRSKIGSTDNIKHQPGGGRAKVEKKSEAIGTARKPEPSAVTKTTTTFKAAETKESAQKQPNGKVQIQNKKVDISKVASKCGSKANIKHKPGGGDIKIENQKLNFKEKAQAKVGSLDNVGHLPAGGTVKTEGSGEAAPPRGEPPEAPAGSTTQANGVGHPAPSLGGDPRETQIFDSQIQETN</sequence>
<keyword evidence="6 7" id="KW-0206">Cytoskeleton</keyword>
<dbReference type="PANTHER" id="PTHR11501">
    <property type="entry name" value="MICROTUBULE-ASSOCIATED PROTEIN"/>
    <property type="match status" value="1"/>
</dbReference>
<feature type="compositionally biased region" description="Polar residues" evidence="8">
    <location>
        <begin position="396"/>
        <end position="405"/>
    </location>
</feature>
<comment type="subcellular location">
    <subcellularLocation>
        <location evidence="1 7">Cytoplasm</location>
        <location evidence="1 7">Cytoskeleton</location>
    </subcellularLocation>
</comment>
<feature type="compositionally biased region" description="Low complexity" evidence="8">
    <location>
        <begin position="616"/>
        <end position="637"/>
    </location>
</feature>
<dbReference type="PROSITE" id="PS51491">
    <property type="entry name" value="TAU_MAP_2"/>
    <property type="match status" value="3"/>
</dbReference>
<keyword evidence="10" id="KW-1185">Reference proteome</keyword>
<feature type="compositionally biased region" description="Low complexity" evidence="8">
    <location>
        <begin position="503"/>
        <end position="531"/>
    </location>
</feature>